<evidence type="ECO:0000256" key="1">
    <source>
        <dbReference type="ARBA" id="ARBA00004651"/>
    </source>
</evidence>
<dbReference type="EMBL" id="SNZK01000001">
    <property type="protein sequence ID" value="TDR55215.1"/>
    <property type="molecule type" value="Genomic_DNA"/>
</dbReference>
<dbReference type="SUPFAM" id="SSF161098">
    <property type="entry name" value="MetI-like"/>
    <property type="match status" value="1"/>
</dbReference>
<evidence type="ECO:0000313" key="10">
    <source>
        <dbReference type="EMBL" id="TDR55215.1"/>
    </source>
</evidence>
<accession>A0A4R6ZRP3</accession>
<dbReference type="GO" id="GO:0055085">
    <property type="term" value="P:transmembrane transport"/>
    <property type="evidence" value="ECO:0007669"/>
    <property type="project" value="InterPro"/>
</dbReference>
<evidence type="ECO:0000313" key="11">
    <source>
        <dbReference type="Proteomes" id="UP000295558"/>
    </source>
</evidence>
<dbReference type="PANTHER" id="PTHR43744">
    <property type="entry name" value="ABC TRANSPORTER PERMEASE PROTEIN MG189-RELATED-RELATED"/>
    <property type="match status" value="1"/>
</dbReference>
<evidence type="ECO:0000256" key="2">
    <source>
        <dbReference type="ARBA" id="ARBA00022448"/>
    </source>
</evidence>
<keyword evidence="6" id="KW-0346">Stress response</keyword>
<dbReference type="PROSITE" id="PS50928">
    <property type="entry name" value="ABC_TM1"/>
    <property type="match status" value="1"/>
</dbReference>
<organism evidence="10 11">
    <name type="scientific">Listeria rocourtiae</name>
    <dbReference type="NCBI Taxonomy" id="647910"/>
    <lineage>
        <taxon>Bacteria</taxon>
        <taxon>Bacillati</taxon>
        <taxon>Bacillota</taxon>
        <taxon>Bacilli</taxon>
        <taxon>Bacillales</taxon>
        <taxon>Listeriaceae</taxon>
        <taxon>Listeria</taxon>
    </lineage>
</organism>
<dbReference type="PANTHER" id="PTHR43744:SF12">
    <property type="entry name" value="ABC TRANSPORTER PERMEASE PROTEIN MG189-RELATED"/>
    <property type="match status" value="1"/>
</dbReference>
<feature type="domain" description="ABC transmembrane type-1" evidence="9">
    <location>
        <begin position="75"/>
        <end position="264"/>
    </location>
</feature>
<keyword evidence="4 8" id="KW-0812">Transmembrane</keyword>
<gene>
    <name evidence="10" type="ORF">DFP96_101144</name>
</gene>
<keyword evidence="5 8" id="KW-1133">Transmembrane helix</keyword>
<evidence type="ECO:0000256" key="3">
    <source>
        <dbReference type="ARBA" id="ARBA00022475"/>
    </source>
</evidence>
<evidence type="ECO:0000256" key="4">
    <source>
        <dbReference type="ARBA" id="ARBA00022692"/>
    </source>
</evidence>
<dbReference type="Proteomes" id="UP000295558">
    <property type="component" value="Unassembled WGS sequence"/>
</dbReference>
<keyword evidence="7 8" id="KW-0472">Membrane</keyword>
<protein>
    <submittedName>
        <fullName evidence="10">Carbohydrate ABC transporter membrane protein 2 (CUT1 family)</fullName>
    </submittedName>
</protein>
<comment type="caution">
    <text evidence="10">The sequence shown here is derived from an EMBL/GenBank/DDBJ whole genome shotgun (WGS) entry which is preliminary data.</text>
</comment>
<dbReference type="CDD" id="cd06261">
    <property type="entry name" value="TM_PBP2"/>
    <property type="match status" value="1"/>
</dbReference>
<reference evidence="10 11" key="1">
    <citation type="submission" date="2019-03" db="EMBL/GenBank/DDBJ databases">
        <title>Genomic Encyclopedia of Type Strains, Phase III (KMG-III): the genomes of soil and plant-associated and newly described type strains.</title>
        <authorList>
            <person name="Whitman W."/>
        </authorList>
    </citation>
    <scope>NUCLEOTIDE SEQUENCE [LARGE SCALE GENOMIC DNA]</scope>
    <source>
        <strain evidence="10 11">CECT 7972</strain>
    </source>
</reference>
<feature type="transmembrane region" description="Helical" evidence="8">
    <location>
        <begin position="143"/>
        <end position="164"/>
    </location>
</feature>
<keyword evidence="3" id="KW-1003">Cell membrane</keyword>
<dbReference type="AlphaFoldDB" id="A0A4R6ZRP3"/>
<feature type="transmembrane region" description="Helical" evidence="8">
    <location>
        <begin position="71"/>
        <end position="98"/>
    </location>
</feature>
<evidence type="ECO:0000256" key="5">
    <source>
        <dbReference type="ARBA" id="ARBA00022989"/>
    </source>
</evidence>
<dbReference type="InterPro" id="IPR000515">
    <property type="entry name" value="MetI-like"/>
</dbReference>
<keyword evidence="11" id="KW-1185">Reference proteome</keyword>
<evidence type="ECO:0000256" key="7">
    <source>
        <dbReference type="ARBA" id="ARBA00023136"/>
    </source>
</evidence>
<dbReference type="STRING" id="1265846.PROCOU_04251"/>
<keyword evidence="2 8" id="KW-0813">Transport</keyword>
<evidence type="ECO:0000256" key="6">
    <source>
        <dbReference type="ARBA" id="ARBA00023016"/>
    </source>
</evidence>
<dbReference type="Pfam" id="PF00528">
    <property type="entry name" value="BPD_transp_1"/>
    <property type="match status" value="1"/>
</dbReference>
<name>A0A4R6ZRP3_9LIST</name>
<evidence type="ECO:0000256" key="8">
    <source>
        <dbReference type="RuleBase" id="RU363032"/>
    </source>
</evidence>
<comment type="similarity">
    <text evidence="8">Belongs to the binding-protein-dependent transport system permease family.</text>
</comment>
<dbReference type="Gene3D" id="1.10.3720.10">
    <property type="entry name" value="MetI-like"/>
    <property type="match status" value="1"/>
</dbReference>
<dbReference type="RefSeq" id="WP_036069728.1">
    <property type="nucleotide sequence ID" value="NZ_JAARQJ010000015.1"/>
</dbReference>
<proteinExistence type="inferred from homology"/>
<evidence type="ECO:0000259" key="9">
    <source>
        <dbReference type="PROSITE" id="PS50928"/>
    </source>
</evidence>
<dbReference type="GO" id="GO:0005886">
    <property type="term" value="C:plasma membrane"/>
    <property type="evidence" value="ECO:0007669"/>
    <property type="project" value="UniProtKB-SubCell"/>
</dbReference>
<feature type="transmembrane region" description="Helical" evidence="8">
    <location>
        <begin position="12"/>
        <end position="33"/>
    </location>
</feature>
<dbReference type="OrthoDB" id="9771544at2"/>
<sequence length="277" mass="31365">MVGRKSKWGMTIRYTLTTLILLVMIYPFIYLVLNSFAAWDQVDRKIIPTAFTTRSWSWLFGNATVAAPAPWIHAFINTIIVATIATGLMLLFAIMVGYALAKVKFKGKVFVNNVILFQMFFPAIILLIPQFLMVTNVGLLDTYAGMIIPTMMSMWAIFMYTNFFKAIPDTLIEAAKLDGASDLKILFRVVLPMSKSISTVIFLFLFTDRWTNLLWDLIVTKSDATVTLNVLISQMFGPYATYPGPMYAASVVLTLPLIILFLFFSKKFQEGMQFTLK</sequence>
<comment type="subcellular location">
    <subcellularLocation>
        <location evidence="1 8">Cell membrane</location>
        <topology evidence="1 8">Multi-pass membrane protein</topology>
    </subcellularLocation>
</comment>
<feature type="transmembrane region" description="Helical" evidence="8">
    <location>
        <begin position="185"/>
        <end position="206"/>
    </location>
</feature>
<feature type="transmembrane region" description="Helical" evidence="8">
    <location>
        <begin position="110"/>
        <end position="131"/>
    </location>
</feature>
<dbReference type="InterPro" id="IPR035906">
    <property type="entry name" value="MetI-like_sf"/>
</dbReference>
<feature type="transmembrane region" description="Helical" evidence="8">
    <location>
        <begin position="246"/>
        <end position="264"/>
    </location>
</feature>